<dbReference type="RefSeq" id="XP_047780605.1">
    <property type="nucleotide sequence ID" value="XM_047919236.1"/>
</dbReference>
<protein>
    <submittedName>
        <fullName evidence="2">Uncharacterized protein</fullName>
    </submittedName>
</protein>
<feature type="compositionally biased region" description="Basic and acidic residues" evidence="1">
    <location>
        <begin position="424"/>
        <end position="433"/>
    </location>
</feature>
<comment type="caution">
    <text evidence="2">The sequence shown here is derived from an EMBL/GenBank/DDBJ whole genome shotgun (WGS) entry which is preliminary data.</text>
</comment>
<sequence length="776" mass="85098">MAPRQREPLPEPSSGPGILSNVLSFVTREIESFVTTAVGGNEVQVEERTRPRASTSRVKLDGDVTKKRRRRKDSAHRLVQSEVEYEEDVPADAGPSRRRSHRPVDSDPETPRTRRPRKKTPSGPTSPSPTPARTRAADPYEEETSYSREYTIPINDTPSSRPPSPTTPPPLPPLLKPKKVVTMPGSFFPRSESLIPESPPSPEPERRVSWLPRTPSPTPTSPRKTEKTLRQIEKSEKAKGKERAGDTSGEVQVRGKERELRAAREAHARHEPGRDDDERERDKLRIRMLEDEIAWLRAQLSAQHTHSTRAMPPPPAPPPPPMAKLFKAPGTPTVARANKFLASARANLKPTAPPVEAPINSAVGRTRRAGQPTVNVPSDKMAAFLNEVKTVRLRKVSTGEGDSRSMPPPRYVPGERSFSAVENKIGEKRKRDAFFAGDTDPGPSKKRNTTYIAPGNDTGSSMSSQSSQSSQTSANSSLFFPPPDHVPPRGWPSVATTETDITTPSLCSDNENENEQDADERLPPTPPHNRTQHSVPSHADKRRASTSREPIDVDAAFPEPDRIVEPRPQAARLKKEKTPPFVDFFARRPPKSPLPPTPVRKVPAPARKRAKPVPAPPVDGDMSDGDDPLSMSLPDLGRPGATPHPARPAQKSRSRTSSNASCDSGTNAQDTPSNRARRRRTLDDELRRAGDRLWDPEALSDDELAVGVESGELVGVGTKSKKKGFLKGGGGAGKPVFMGVGHIQGAEDDGDDEDEDRSPPPVQRRRRGTKARERVD</sequence>
<feature type="region of interest" description="Disordered" evidence="1">
    <location>
        <begin position="350"/>
        <end position="376"/>
    </location>
</feature>
<feature type="compositionally biased region" description="Basic and acidic residues" evidence="1">
    <location>
        <begin position="253"/>
        <end position="273"/>
    </location>
</feature>
<feature type="compositionally biased region" description="Basic and acidic residues" evidence="1">
    <location>
        <begin position="102"/>
        <end position="112"/>
    </location>
</feature>
<dbReference type="PRINTS" id="PR01217">
    <property type="entry name" value="PRICHEXTENSN"/>
</dbReference>
<name>A0ABQ8KLU9_9APHY</name>
<feature type="region of interest" description="Disordered" evidence="1">
    <location>
        <begin position="302"/>
        <end position="328"/>
    </location>
</feature>
<dbReference type="Proteomes" id="UP000814176">
    <property type="component" value="Unassembled WGS sequence"/>
</dbReference>
<keyword evidence="3" id="KW-1185">Reference proteome</keyword>
<feature type="region of interest" description="Disordered" evidence="1">
    <location>
        <begin position="43"/>
        <end position="282"/>
    </location>
</feature>
<evidence type="ECO:0000256" key="1">
    <source>
        <dbReference type="SAM" id="MobiDB-lite"/>
    </source>
</evidence>
<feature type="compositionally biased region" description="Polar residues" evidence="1">
    <location>
        <begin position="494"/>
        <end position="509"/>
    </location>
</feature>
<evidence type="ECO:0000313" key="2">
    <source>
        <dbReference type="EMBL" id="KAH9838690.1"/>
    </source>
</evidence>
<feature type="compositionally biased region" description="Basic and acidic residues" evidence="1">
    <location>
        <begin position="681"/>
        <end position="695"/>
    </location>
</feature>
<proteinExistence type="predicted"/>
<feature type="region of interest" description="Disordered" evidence="1">
    <location>
        <begin position="720"/>
        <end position="776"/>
    </location>
</feature>
<gene>
    <name evidence="2" type="ORF">C8Q71DRAFT_541966</name>
</gene>
<dbReference type="GeneID" id="71999968"/>
<dbReference type="EMBL" id="JADCUA010000007">
    <property type="protein sequence ID" value="KAH9838690.1"/>
    <property type="molecule type" value="Genomic_DNA"/>
</dbReference>
<feature type="region of interest" description="Disordered" evidence="1">
    <location>
        <begin position="393"/>
        <end position="698"/>
    </location>
</feature>
<feature type="compositionally biased region" description="Low complexity" evidence="1">
    <location>
        <begin position="460"/>
        <end position="477"/>
    </location>
</feature>
<feature type="compositionally biased region" description="Basic and acidic residues" evidence="1">
    <location>
        <begin position="223"/>
        <end position="245"/>
    </location>
</feature>
<feature type="compositionally biased region" description="Polar residues" evidence="1">
    <location>
        <begin position="655"/>
        <end position="674"/>
    </location>
</feature>
<reference evidence="2 3" key="1">
    <citation type="journal article" date="2021" name="Environ. Microbiol.">
        <title>Gene family expansions and transcriptome signatures uncover fungal adaptations to wood decay.</title>
        <authorList>
            <person name="Hage H."/>
            <person name="Miyauchi S."/>
            <person name="Viragh M."/>
            <person name="Drula E."/>
            <person name="Min B."/>
            <person name="Chaduli D."/>
            <person name="Navarro D."/>
            <person name="Favel A."/>
            <person name="Norest M."/>
            <person name="Lesage-Meessen L."/>
            <person name="Balint B."/>
            <person name="Merenyi Z."/>
            <person name="de Eugenio L."/>
            <person name="Morin E."/>
            <person name="Martinez A.T."/>
            <person name="Baldrian P."/>
            <person name="Stursova M."/>
            <person name="Martinez M.J."/>
            <person name="Novotny C."/>
            <person name="Magnuson J.K."/>
            <person name="Spatafora J.W."/>
            <person name="Maurice S."/>
            <person name="Pangilinan J."/>
            <person name="Andreopoulos W."/>
            <person name="LaButti K."/>
            <person name="Hundley H."/>
            <person name="Na H."/>
            <person name="Kuo A."/>
            <person name="Barry K."/>
            <person name="Lipzen A."/>
            <person name="Henrissat B."/>
            <person name="Riley R."/>
            <person name="Ahrendt S."/>
            <person name="Nagy L.G."/>
            <person name="Grigoriev I.V."/>
            <person name="Martin F."/>
            <person name="Rosso M.N."/>
        </authorList>
    </citation>
    <scope>NUCLEOTIDE SEQUENCE [LARGE SCALE GENOMIC DNA]</scope>
    <source>
        <strain evidence="2 3">CIRM-BRFM 1785</strain>
    </source>
</reference>
<feature type="compositionally biased region" description="Acidic residues" evidence="1">
    <location>
        <begin position="746"/>
        <end position="756"/>
    </location>
</feature>
<feature type="compositionally biased region" description="Pro residues" evidence="1">
    <location>
        <begin position="311"/>
        <end position="322"/>
    </location>
</feature>
<evidence type="ECO:0000313" key="3">
    <source>
        <dbReference type="Proteomes" id="UP000814176"/>
    </source>
</evidence>
<organism evidence="2 3">
    <name type="scientific">Rhodofomes roseus</name>
    <dbReference type="NCBI Taxonomy" id="34475"/>
    <lineage>
        <taxon>Eukaryota</taxon>
        <taxon>Fungi</taxon>
        <taxon>Dikarya</taxon>
        <taxon>Basidiomycota</taxon>
        <taxon>Agaricomycotina</taxon>
        <taxon>Agaricomycetes</taxon>
        <taxon>Polyporales</taxon>
        <taxon>Rhodofomes</taxon>
    </lineage>
</organism>
<accession>A0ABQ8KLU9</accession>
<feature type="compositionally biased region" description="Pro residues" evidence="1">
    <location>
        <begin position="160"/>
        <end position="175"/>
    </location>
</feature>